<gene>
    <name evidence="2" type="ORF">SAMN05216559_2513</name>
</gene>
<keyword evidence="2" id="KW-0808">Transferase</keyword>
<dbReference type="PANTHER" id="PTHR42912">
    <property type="entry name" value="METHYLTRANSFERASE"/>
    <property type="match status" value="1"/>
</dbReference>
<evidence type="ECO:0000259" key="1">
    <source>
        <dbReference type="Pfam" id="PF08241"/>
    </source>
</evidence>
<feature type="domain" description="Methyltransferase type 11" evidence="1">
    <location>
        <begin position="46"/>
        <end position="139"/>
    </location>
</feature>
<proteinExistence type="predicted"/>
<keyword evidence="2" id="KW-0830">Ubiquinone</keyword>
<protein>
    <submittedName>
        <fullName evidence="2">Ubiquinone/menaquinone biosynthesis C-methylase UbiE</fullName>
    </submittedName>
</protein>
<dbReference type="CDD" id="cd02440">
    <property type="entry name" value="AdoMet_MTases"/>
    <property type="match status" value="1"/>
</dbReference>
<dbReference type="GO" id="GO:0008757">
    <property type="term" value="F:S-adenosylmethionine-dependent methyltransferase activity"/>
    <property type="evidence" value="ECO:0007669"/>
    <property type="project" value="InterPro"/>
</dbReference>
<dbReference type="SUPFAM" id="SSF53335">
    <property type="entry name" value="S-adenosyl-L-methionine-dependent methyltransferases"/>
    <property type="match status" value="1"/>
</dbReference>
<name>A0A1I6LDM7_9EURY</name>
<keyword evidence="2" id="KW-0489">Methyltransferase</keyword>
<dbReference type="Pfam" id="PF08241">
    <property type="entry name" value="Methyltransf_11"/>
    <property type="match status" value="1"/>
</dbReference>
<dbReference type="Gene3D" id="3.40.50.150">
    <property type="entry name" value="Vaccinia Virus protein VP39"/>
    <property type="match status" value="1"/>
</dbReference>
<dbReference type="STRING" id="767519.SAMN05216559_2513"/>
<dbReference type="EMBL" id="FOZK01000002">
    <property type="protein sequence ID" value="SFS01536.1"/>
    <property type="molecule type" value="Genomic_DNA"/>
</dbReference>
<dbReference type="AlphaFoldDB" id="A0A1I6LDM7"/>
<dbReference type="InterPro" id="IPR050508">
    <property type="entry name" value="Methyltransf_Superfamily"/>
</dbReference>
<evidence type="ECO:0000313" key="2">
    <source>
        <dbReference type="EMBL" id="SFS01536.1"/>
    </source>
</evidence>
<keyword evidence="3" id="KW-1185">Reference proteome</keyword>
<accession>A0A1I6LDM7</accession>
<dbReference type="RefSeq" id="WP_089816844.1">
    <property type="nucleotide sequence ID" value="NZ_FOZK01000002.1"/>
</dbReference>
<reference evidence="2 3" key="1">
    <citation type="submission" date="2016-10" db="EMBL/GenBank/DDBJ databases">
        <authorList>
            <person name="de Groot N.N."/>
        </authorList>
    </citation>
    <scope>NUCLEOTIDE SEQUENCE [LARGE SCALE GENOMIC DNA]</scope>
    <source>
        <strain evidence="2 3">CGMCC 1.10457</strain>
    </source>
</reference>
<organism evidence="2 3">
    <name type="scientific">Halomicrobium zhouii</name>
    <dbReference type="NCBI Taxonomy" id="767519"/>
    <lineage>
        <taxon>Archaea</taxon>
        <taxon>Methanobacteriati</taxon>
        <taxon>Methanobacteriota</taxon>
        <taxon>Stenosarchaea group</taxon>
        <taxon>Halobacteria</taxon>
        <taxon>Halobacteriales</taxon>
        <taxon>Haloarculaceae</taxon>
        <taxon>Halomicrobium</taxon>
    </lineage>
</organism>
<sequence length="202" mass="22165">MDQRDVVREGYDAIAETYVQERRGEGREREIAAELAASLPDGSRVLDAGCGAGRPATETLAAAHDVVGLDISREQLSLAGERVPDADLTMGDLATLPFAADSFDALVSYHAIIHVPKEEHADVLSEFQRVLRPDGRLVVTMGTAEFEDENDDWLDTGETMSWSFYGPEKNRKLVAEAGFEIADVEEVDDELGGTFEFFRARA</sequence>
<dbReference type="GO" id="GO:0032259">
    <property type="term" value="P:methylation"/>
    <property type="evidence" value="ECO:0007669"/>
    <property type="project" value="UniProtKB-KW"/>
</dbReference>
<dbReference type="OrthoDB" id="8915at2157"/>
<evidence type="ECO:0000313" key="3">
    <source>
        <dbReference type="Proteomes" id="UP000199062"/>
    </source>
</evidence>
<dbReference type="InterPro" id="IPR013216">
    <property type="entry name" value="Methyltransf_11"/>
</dbReference>
<dbReference type="InterPro" id="IPR029063">
    <property type="entry name" value="SAM-dependent_MTases_sf"/>
</dbReference>
<dbReference type="Proteomes" id="UP000199062">
    <property type="component" value="Unassembled WGS sequence"/>
</dbReference>